<evidence type="ECO:0000256" key="6">
    <source>
        <dbReference type="ARBA" id="ARBA00023136"/>
    </source>
</evidence>
<dbReference type="SMART" id="SM01190">
    <property type="entry name" value="EMP24_GP25L"/>
    <property type="match status" value="1"/>
</dbReference>
<dbReference type="OrthoDB" id="759142at2759"/>
<sequence length="219" mass="25116">MRRACLILLAGLYWSLGCAAVKFDLPAVTPDHIEHSKRCLSQYVPKDTLVFARVNVGPGYNQRVDIEIVDDAEVPNVYTKKNGISGEITNAFDTRADAEISICFRNTLPEGFHGSPDYSRPVEVNFNVGAEAVDFETLAKKEKLGPLELELRKLETVVKEIVSELTYLKRREARMRDTNESTNERVKWFSLLSLFTLISLGTWQILYLRRFFRRKRLID</sequence>
<dbReference type="PROSITE" id="PS51257">
    <property type="entry name" value="PROKAR_LIPOPROTEIN"/>
    <property type="match status" value="1"/>
</dbReference>
<evidence type="ECO:0000256" key="2">
    <source>
        <dbReference type="ARBA" id="ARBA00007104"/>
    </source>
</evidence>
<evidence type="ECO:0000259" key="9">
    <source>
        <dbReference type="SMART" id="SM01190"/>
    </source>
</evidence>
<keyword evidence="4 8" id="KW-0732">Signal</keyword>
<protein>
    <recommendedName>
        <fullName evidence="9">GOLD domain-containing protein</fullName>
    </recommendedName>
</protein>
<comment type="caution">
    <text evidence="10">The sequence shown here is derived from an EMBL/GenBank/DDBJ whole genome shotgun (WGS) entry which is preliminary data.</text>
</comment>
<accession>A0A8H7RWK9</accession>
<proteinExistence type="inferred from homology"/>
<feature type="signal peptide" evidence="8">
    <location>
        <begin position="1"/>
        <end position="20"/>
    </location>
</feature>
<dbReference type="InterPro" id="IPR009038">
    <property type="entry name" value="GOLD_dom"/>
</dbReference>
<name>A0A8H7RWK9_9FUNG</name>
<dbReference type="GO" id="GO:0016020">
    <property type="term" value="C:membrane"/>
    <property type="evidence" value="ECO:0007669"/>
    <property type="project" value="UniProtKB-SubCell"/>
</dbReference>
<keyword evidence="3 7" id="KW-0812">Transmembrane</keyword>
<gene>
    <name evidence="10" type="ORF">INT45_011652</name>
</gene>
<comment type="subcellular location">
    <subcellularLocation>
        <location evidence="1">Membrane</location>
        <topology evidence="1">Single-pass type I membrane protein</topology>
    </subcellularLocation>
</comment>
<keyword evidence="6 7" id="KW-0472">Membrane</keyword>
<dbReference type="Pfam" id="PF01105">
    <property type="entry name" value="EMP24_GP25L"/>
    <property type="match status" value="1"/>
</dbReference>
<evidence type="ECO:0000256" key="1">
    <source>
        <dbReference type="ARBA" id="ARBA00004479"/>
    </source>
</evidence>
<evidence type="ECO:0000256" key="3">
    <source>
        <dbReference type="ARBA" id="ARBA00022692"/>
    </source>
</evidence>
<comment type="similarity">
    <text evidence="2">Belongs to the EMP24/GP25L family.</text>
</comment>
<evidence type="ECO:0000256" key="5">
    <source>
        <dbReference type="ARBA" id="ARBA00022989"/>
    </source>
</evidence>
<dbReference type="Proteomes" id="UP000646827">
    <property type="component" value="Unassembled WGS sequence"/>
</dbReference>
<reference evidence="10 11" key="1">
    <citation type="submission" date="2020-12" db="EMBL/GenBank/DDBJ databases">
        <title>Metabolic potential, ecology and presence of endohyphal bacteria is reflected in genomic diversity of Mucoromycotina.</title>
        <authorList>
            <person name="Muszewska A."/>
            <person name="Okrasinska A."/>
            <person name="Steczkiewicz K."/>
            <person name="Drgas O."/>
            <person name="Orlowska M."/>
            <person name="Perlinska-Lenart U."/>
            <person name="Aleksandrzak-Piekarczyk T."/>
            <person name="Szatraj K."/>
            <person name="Zielenkiewicz U."/>
            <person name="Pilsyk S."/>
            <person name="Malc E."/>
            <person name="Mieczkowski P."/>
            <person name="Kruszewska J.S."/>
            <person name="Biernat P."/>
            <person name="Pawlowska J."/>
        </authorList>
    </citation>
    <scope>NUCLEOTIDE SEQUENCE [LARGE SCALE GENOMIC DNA]</scope>
    <source>
        <strain evidence="10 11">CBS 142.35</strain>
    </source>
</reference>
<evidence type="ECO:0000313" key="10">
    <source>
        <dbReference type="EMBL" id="KAG2218471.1"/>
    </source>
</evidence>
<evidence type="ECO:0000256" key="4">
    <source>
        <dbReference type="ARBA" id="ARBA00022729"/>
    </source>
</evidence>
<organism evidence="10 11">
    <name type="scientific">Circinella minor</name>
    <dbReference type="NCBI Taxonomy" id="1195481"/>
    <lineage>
        <taxon>Eukaryota</taxon>
        <taxon>Fungi</taxon>
        <taxon>Fungi incertae sedis</taxon>
        <taxon>Mucoromycota</taxon>
        <taxon>Mucoromycotina</taxon>
        <taxon>Mucoromycetes</taxon>
        <taxon>Mucorales</taxon>
        <taxon>Lichtheimiaceae</taxon>
        <taxon>Circinella</taxon>
    </lineage>
</organism>
<dbReference type="PANTHER" id="PTHR22811">
    <property type="entry name" value="TRANSMEMBRANE EMP24 DOMAIN-CONTAINING PROTEIN"/>
    <property type="match status" value="1"/>
</dbReference>
<evidence type="ECO:0000256" key="7">
    <source>
        <dbReference type="SAM" id="Phobius"/>
    </source>
</evidence>
<dbReference type="InterPro" id="IPR015720">
    <property type="entry name" value="Emp24-like"/>
</dbReference>
<evidence type="ECO:0000313" key="11">
    <source>
        <dbReference type="Proteomes" id="UP000646827"/>
    </source>
</evidence>
<keyword evidence="5 7" id="KW-1133">Transmembrane helix</keyword>
<feature type="domain" description="GOLD" evidence="9">
    <location>
        <begin position="20"/>
        <end position="213"/>
    </location>
</feature>
<dbReference type="EMBL" id="JAEPRB010000227">
    <property type="protein sequence ID" value="KAG2218471.1"/>
    <property type="molecule type" value="Genomic_DNA"/>
</dbReference>
<keyword evidence="11" id="KW-1185">Reference proteome</keyword>
<feature type="transmembrane region" description="Helical" evidence="7">
    <location>
        <begin position="188"/>
        <end position="208"/>
    </location>
</feature>
<dbReference type="AlphaFoldDB" id="A0A8H7RWK9"/>
<feature type="chain" id="PRO_5034503907" description="GOLD domain-containing protein" evidence="8">
    <location>
        <begin position="21"/>
        <end position="219"/>
    </location>
</feature>
<evidence type="ECO:0000256" key="8">
    <source>
        <dbReference type="SAM" id="SignalP"/>
    </source>
</evidence>